<dbReference type="SMART" id="SM00212">
    <property type="entry name" value="UBCc"/>
    <property type="match status" value="1"/>
</dbReference>
<dbReference type="InterPro" id="IPR000608">
    <property type="entry name" value="UBC"/>
</dbReference>
<dbReference type="PROSITE" id="PS50127">
    <property type="entry name" value="UBC_2"/>
    <property type="match status" value="1"/>
</dbReference>
<keyword evidence="3" id="KW-1185">Reference proteome</keyword>
<dbReference type="Gene3D" id="3.10.110.10">
    <property type="entry name" value="Ubiquitin Conjugating Enzyme"/>
    <property type="match status" value="1"/>
</dbReference>
<gene>
    <name evidence="2" type="ORF">Ahy_B09g097938</name>
</gene>
<reference evidence="2 3" key="1">
    <citation type="submission" date="2019-01" db="EMBL/GenBank/DDBJ databases">
        <title>Sequencing of cultivated peanut Arachis hypogaea provides insights into genome evolution and oil improvement.</title>
        <authorList>
            <person name="Chen X."/>
        </authorList>
    </citation>
    <scope>NUCLEOTIDE SEQUENCE [LARGE SCALE GENOMIC DNA]</scope>
    <source>
        <strain evidence="3">cv. Fuhuasheng</strain>
        <tissue evidence="2">Leaves</tissue>
    </source>
</reference>
<dbReference type="STRING" id="3818.A0A444XQS5"/>
<sequence length="169" mass="18924">MFWRTLNERNPSRVALRLALHRRCLTQVLSAVAVPAPQHRRFFLFPVNSADPLRLFIFTGFSAQTQELHTKVAYSSLTSSFLPIILSTLLSIQTRIYHCNVGTDGHVSLGMLKDGWSPTLTITKVLTAIRSLLTNPDPYNAVVPGIAHLYLENKAKHVVAGEWTARFAK</sequence>
<dbReference type="EMBL" id="SDMP01000019">
    <property type="protein sequence ID" value="RYQ91895.1"/>
    <property type="molecule type" value="Genomic_DNA"/>
</dbReference>
<evidence type="ECO:0000313" key="3">
    <source>
        <dbReference type="Proteomes" id="UP000289738"/>
    </source>
</evidence>
<dbReference type="PANTHER" id="PTHR24068">
    <property type="entry name" value="UBIQUITIN-CONJUGATING ENZYME E2"/>
    <property type="match status" value="1"/>
</dbReference>
<name>A0A444XQS5_ARAHY</name>
<proteinExistence type="predicted"/>
<feature type="domain" description="UBC core" evidence="1">
    <location>
        <begin position="19"/>
        <end position="169"/>
    </location>
</feature>
<accession>A0A444XQS5</accession>
<comment type="caution">
    <text evidence="2">The sequence shown here is derived from an EMBL/GenBank/DDBJ whole genome shotgun (WGS) entry which is preliminary data.</text>
</comment>
<dbReference type="Pfam" id="PF00179">
    <property type="entry name" value="UQ_con"/>
    <property type="match status" value="1"/>
</dbReference>
<dbReference type="AlphaFoldDB" id="A0A444XQS5"/>
<evidence type="ECO:0000313" key="2">
    <source>
        <dbReference type="EMBL" id="RYQ91895.1"/>
    </source>
</evidence>
<dbReference type="SUPFAM" id="SSF54495">
    <property type="entry name" value="UBC-like"/>
    <property type="match status" value="1"/>
</dbReference>
<evidence type="ECO:0000259" key="1">
    <source>
        <dbReference type="PROSITE" id="PS50127"/>
    </source>
</evidence>
<protein>
    <recommendedName>
        <fullName evidence="1">UBC core domain-containing protein</fullName>
    </recommendedName>
</protein>
<dbReference type="InterPro" id="IPR016135">
    <property type="entry name" value="UBQ-conjugating_enzyme/RWD"/>
</dbReference>
<organism evidence="2 3">
    <name type="scientific">Arachis hypogaea</name>
    <name type="common">Peanut</name>
    <dbReference type="NCBI Taxonomy" id="3818"/>
    <lineage>
        <taxon>Eukaryota</taxon>
        <taxon>Viridiplantae</taxon>
        <taxon>Streptophyta</taxon>
        <taxon>Embryophyta</taxon>
        <taxon>Tracheophyta</taxon>
        <taxon>Spermatophyta</taxon>
        <taxon>Magnoliopsida</taxon>
        <taxon>eudicotyledons</taxon>
        <taxon>Gunneridae</taxon>
        <taxon>Pentapetalae</taxon>
        <taxon>rosids</taxon>
        <taxon>fabids</taxon>
        <taxon>Fabales</taxon>
        <taxon>Fabaceae</taxon>
        <taxon>Papilionoideae</taxon>
        <taxon>50 kb inversion clade</taxon>
        <taxon>dalbergioids sensu lato</taxon>
        <taxon>Dalbergieae</taxon>
        <taxon>Pterocarpus clade</taxon>
        <taxon>Arachis</taxon>
    </lineage>
</organism>
<dbReference type="Proteomes" id="UP000289738">
    <property type="component" value="Chromosome B09"/>
</dbReference>